<name>A0A1F5B3N0_9BACT</name>
<dbReference type="AlphaFoldDB" id="A0A1F5B3N0"/>
<dbReference type="InterPro" id="IPR045660">
    <property type="entry name" value="DUF6390"/>
</dbReference>
<sequence>MDGLLRCSRYSFGPNRLHYCGPDANREILGYIQRGASDLGLKDLMKAFKTLFPYLKFIAGANGIRDPFDNRVVEAYWLGNELLETIEKKKFYRHLLEDHELKKRIGGKAFEEITAKISEGAVPHHSFHVFNVWKRTGYLERAHTLESMNSCRISWGRVEKIDGPSVDVSSEPLVYENGKILLSAPITKKIIRNIGSDFDIEQLKIGDIITIHWNVPCEVITPRQAMILKKYTLKHLKLANETI</sequence>
<reference evidence="1 2" key="1">
    <citation type="journal article" date="2016" name="Nat. Commun.">
        <title>Thousands of microbial genomes shed light on interconnected biogeochemical processes in an aquifer system.</title>
        <authorList>
            <person name="Anantharaman K."/>
            <person name="Brown C.T."/>
            <person name="Hug L.A."/>
            <person name="Sharon I."/>
            <person name="Castelle C.J."/>
            <person name="Probst A.J."/>
            <person name="Thomas B.C."/>
            <person name="Singh A."/>
            <person name="Wilkins M.J."/>
            <person name="Karaoz U."/>
            <person name="Brodie E.L."/>
            <person name="Williams K.H."/>
            <person name="Hubbard S.S."/>
            <person name="Banfield J.F."/>
        </authorList>
    </citation>
    <scope>NUCLEOTIDE SEQUENCE [LARGE SCALE GENOMIC DNA]</scope>
</reference>
<dbReference type="Proteomes" id="UP000176431">
    <property type="component" value="Unassembled WGS sequence"/>
</dbReference>
<organism evidence="1 2">
    <name type="scientific">Candidatus Azambacteria bacterium RIFCSPHIGHO2_01_FULL_40_24</name>
    <dbReference type="NCBI Taxonomy" id="1797301"/>
    <lineage>
        <taxon>Bacteria</taxon>
        <taxon>Candidatus Azamiibacteriota</taxon>
    </lineage>
</organism>
<dbReference type="EMBL" id="MEYK01000018">
    <property type="protein sequence ID" value="OGD25215.1"/>
    <property type="molecule type" value="Genomic_DNA"/>
</dbReference>
<evidence type="ECO:0000313" key="1">
    <source>
        <dbReference type="EMBL" id="OGD25215.1"/>
    </source>
</evidence>
<proteinExistence type="predicted"/>
<accession>A0A1F5B3N0</accession>
<protein>
    <submittedName>
        <fullName evidence="1">Uncharacterized protein</fullName>
    </submittedName>
</protein>
<dbReference type="Pfam" id="PF19927">
    <property type="entry name" value="DUF6390"/>
    <property type="match status" value="1"/>
</dbReference>
<evidence type="ECO:0000313" key="2">
    <source>
        <dbReference type="Proteomes" id="UP000176431"/>
    </source>
</evidence>
<comment type="caution">
    <text evidence="1">The sequence shown here is derived from an EMBL/GenBank/DDBJ whole genome shotgun (WGS) entry which is preliminary data.</text>
</comment>
<gene>
    <name evidence="1" type="ORF">A2819_02480</name>
</gene>